<dbReference type="InterPro" id="IPR008218">
    <property type="entry name" value="ATPase_V1-cplx_f_g_su"/>
</dbReference>
<evidence type="ECO:0008006" key="5">
    <source>
        <dbReference type="Google" id="ProtNLM"/>
    </source>
</evidence>
<dbReference type="EMBL" id="BARV01000098">
    <property type="protein sequence ID" value="GAH93309.1"/>
    <property type="molecule type" value="Genomic_DNA"/>
</dbReference>
<evidence type="ECO:0000313" key="4">
    <source>
        <dbReference type="EMBL" id="GAH93309.1"/>
    </source>
</evidence>
<organism evidence="4">
    <name type="scientific">marine sediment metagenome</name>
    <dbReference type="NCBI Taxonomy" id="412755"/>
    <lineage>
        <taxon>unclassified sequences</taxon>
        <taxon>metagenomes</taxon>
        <taxon>ecological metagenomes</taxon>
    </lineage>
</organism>
<dbReference type="Gene3D" id="3.40.50.10580">
    <property type="entry name" value="ATPase, V1 complex, subunit F"/>
    <property type="match status" value="1"/>
</dbReference>
<dbReference type="InterPro" id="IPR036906">
    <property type="entry name" value="ATPase_V1_fsu_sf"/>
</dbReference>
<comment type="similarity">
    <text evidence="1">Belongs to the V-ATPase F subunit family.</text>
</comment>
<evidence type="ECO:0000256" key="1">
    <source>
        <dbReference type="ARBA" id="ARBA00010148"/>
    </source>
</evidence>
<evidence type="ECO:0000256" key="3">
    <source>
        <dbReference type="ARBA" id="ARBA00023065"/>
    </source>
</evidence>
<dbReference type="Pfam" id="PF01990">
    <property type="entry name" value="ATP-synt_F"/>
    <property type="match status" value="1"/>
</dbReference>
<protein>
    <recommendedName>
        <fullName evidence="5">ATP synthase subunit F</fullName>
    </recommendedName>
</protein>
<name>X1KT22_9ZZZZ</name>
<keyword evidence="2" id="KW-0813">Transport</keyword>
<dbReference type="GO" id="GO:0046961">
    <property type="term" value="F:proton-transporting ATPase activity, rotational mechanism"/>
    <property type="evidence" value="ECO:0007669"/>
    <property type="project" value="InterPro"/>
</dbReference>
<sequence>MSKIAIIADKQTCLPFSGIGINAVICQISEEAGRIIRKLSEEGHQVIFISESLAADCLEVIEEISEQKTSLTITIVPDFTREFSGVAEKRLKNLIKKAVGMELPE</sequence>
<proteinExistence type="inferred from homology"/>
<accession>X1KT22</accession>
<dbReference type="AlphaFoldDB" id="X1KT22"/>
<evidence type="ECO:0000256" key="2">
    <source>
        <dbReference type="ARBA" id="ARBA00022448"/>
    </source>
</evidence>
<comment type="caution">
    <text evidence="4">The sequence shown here is derived from an EMBL/GenBank/DDBJ whole genome shotgun (WGS) entry which is preliminary data.</text>
</comment>
<gene>
    <name evidence="4" type="ORF">S06H3_00532</name>
</gene>
<keyword evidence="3" id="KW-0406">Ion transport</keyword>
<reference evidence="4" key="1">
    <citation type="journal article" date="2014" name="Front. Microbiol.">
        <title>High frequency of phylogenetically diverse reductive dehalogenase-homologous genes in deep subseafloor sedimentary metagenomes.</title>
        <authorList>
            <person name="Kawai M."/>
            <person name="Futagami T."/>
            <person name="Toyoda A."/>
            <person name="Takaki Y."/>
            <person name="Nishi S."/>
            <person name="Hori S."/>
            <person name="Arai W."/>
            <person name="Tsubouchi T."/>
            <person name="Morono Y."/>
            <person name="Uchiyama I."/>
            <person name="Ito T."/>
            <person name="Fujiyama A."/>
            <person name="Inagaki F."/>
            <person name="Takami H."/>
        </authorList>
    </citation>
    <scope>NUCLEOTIDE SEQUENCE</scope>
    <source>
        <strain evidence="4">Expedition CK06-06</strain>
    </source>
</reference>
<dbReference type="SUPFAM" id="SSF159468">
    <property type="entry name" value="AtpF-like"/>
    <property type="match status" value="1"/>
</dbReference>